<reference evidence="3 4" key="1">
    <citation type="submission" date="2016-06" db="EMBL/GenBank/DDBJ databases">
        <authorList>
            <person name="Kjaerup R.B."/>
            <person name="Dalgaard T.S."/>
            <person name="Juul-Madsen H.R."/>
        </authorList>
    </citation>
    <scope>NUCLEOTIDE SEQUENCE [LARGE SCALE GENOMIC DNA]</scope>
    <source>
        <strain evidence="3 4">DSM 43913</strain>
    </source>
</reference>
<protein>
    <submittedName>
        <fullName evidence="3">Predicted anti-sigma-YlaC factor YlaD, contains Zn-finger domain</fullName>
    </submittedName>
</protein>
<feature type="transmembrane region" description="Helical" evidence="1">
    <location>
        <begin position="89"/>
        <end position="113"/>
    </location>
</feature>
<feature type="domain" description="Putative zinc-finger" evidence="2">
    <location>
        <begin position="3"/>
        <end position="37"/>
    </location>
</feature>
<dbReference type="EMBL" id="LT607733">
    <property type="protein sequence ID" value="SCG18087.1"/>
    <property type="molecule type" value="Genomic_DNA"/>
</dbReference>
<dbReference type="InterPro" id="IPR027383">
    <property type="entry name" value="Znf_put"/>
</dbReference>
<dbReference type="Pfam" id="PF13490">
    <property type="entry name" value="zf-HC2"/>
    <property type="match status" value="1"/>
</dbReference>
<evidence type="ECO:0000259" key="2">
    <source>
        <dbReference type="Pfam" id="PF13490"/>
    </source>
</evidence>
<dbReference type="GeneID" id="95804120"/>
<feature type="transmembrane region" description="Helical" evidence="1">
    <location>
        <begin position="148"/>
        <end position="169"/>
    </location>
</feature>
<name>A0A1C5GEE8_MICEH</name>
<keyword evidence="1" id="KW-0472">Membrane</keyword>
<keyword evidence="1" id="KW-1133">Transmembrane helix</keyword>
<feature type="transmembrane region" description="Helical" evidence="1">
    <location>
        <begin position="125"/>
        <end position="141"/>
    </location>
</feature>
<evidence type="ECO:0000313" key="3">
    <source>
        <dbReference type="EMBL" id="SCG18087.1"/>
    </source>
</evidence>
<accession>A0A1C5GEE8</accession>
<proteinExistence type="predicted"/>
<evidence type="ECO:0000313" key="4">
    <source>
        <dbReference type="Proteomes" id="UP000198251"/>
    </source>
</evidence>
<keyword evidence="4" id="KW-1185">Reference proteome</keyword>
<dbReference type="RefSeq" id="WP_089001743.1">
    <property type="nucleotide sequence ID" value="NZ_JBFAAC010000006.1"/>
</dbReference>
<organism evidence="3 4">
    <name type="scientific">Micromonospora echinofusca</name>
    <dbReference type="NCBI Taxonomy" id="47858"/>
    <lineage>
        <taxon>Bacteria</taxon>
        <taxon>Bacillati</taxon>
        <taxon>Actinomycetota</taxon>
        <taxon>Actinomycetes</taxon>
        <taxon>Micromonosporales</taxon>
        <taxon>Micromonosporaceae</taxon>
        <taxon>Micromonospora</taxon>
    </lineage>
</organism>
<dbReference type="AlphaFoldDB" id="A0A1C5GEE8"/>
<keyword evidence="1" id="KW-0812">Transmembrane</keyword>
<dbReference type="Proteomes" id="UP000198251">
    <property type="component" value="Chromosome I"/>
</dbReference>
<sequence>MTCDDVRAALSARLDGEDPLAAPAVLDAHAESCPGCRAWLARAEQVTRLVRVQAVAVPDLTASVLAAVAADPLAAGRARVAARAARRQVLRVAVAVAAVAQLAIALPVLLAGLGVSVDPHASREMASFDVALAVGFALAAWRPERARAFVPVALVLAVCLAGTSAVDIANSTTALVHEVGHLAAVVQAGLLWALGRVSDEPDRRPSAALLAHHG</sequence>
<evidence type="ECO:0000256" key="1">
    <source>
        <dbReference type="SAM" id="Phobius"/>
    </source>
</evidence>
<gene>
    <name evidence="3" type="ORF">GA0070610_4422</name>
</gene>